<evidence type="ECO:0000256" key="6">
    <source>
        <dbReference type="ARBA" id="ARBA00023295"/>
    </source>
</evidence>
<dbReference type="GO" id="GO:0006004">
    <property type="term" value="P:fucose metabolic process"/>
    <property type="evidence" value="ECO:0007669"/>
    <property type="project" value="InterPro"/>
</dbReference>
<dbReference type="Gene3D" id="3.20.20.80">
    <property type="entry name" value="Glycosidases"/>
    <property type="match status" value="1"/>
</dbReference>
<evidence type="ECO:0000259" key="7">
    <source>
        <dbReference type="Pfam" id="PF01120"/>
    </source>
</evidence>
<dbReference type="RefSeq" id="XP_046067777.1">
    <property type="nucleotide sequence ID" value="XM_046218684.1"/>
</dbReference>
<dbReference type="Pfam" id="PF01120">
    <property type="entry name" value="Alpha_L_fucos"/>
    <property type="match status" value="1"/>
</dbReference>
<evidence type="ECO:0000256" key="2">
    <source>
        <dbReference type="ARBA" id="ARBA00007951"/>
    </source>
</evidence>
<evidence type="ECO:0000256" key="4">
    <source>
        <dbReference type="ARBA" id="ARBA00022729"/>
    </source>
</evidence>
<organism evidence="8 9">
    <name type="scientific">Talaromyces proteolyticus</name>
    <dbReference type="NCBI Taxonomy" id="1131652"/>
    <lineage>
        <taxon>Eukaryota</taxon>
        <taxon>Fungi</taxon>
        <taxon>Dikarya</taxon>
        <taxon>Ascomycota</taxon>
        <taxon>Pezizomycotina</taxon>
        <taxon>Eurotiomycetes</taxon>
        <taxon>Eurotiomycetidae</taxon>
        <taxon>Eurotiales</taxon>
        <taxon>Trichocomaceae</taxon>
        <taxon>Talaromyces</taxon>
        <taxon>Talaromyces sect. Bacilispori</taxon>
    </lineage>
</organism>
<dbReference type="PANTHER" id="PTHR10030">
    <property type="entry name" value="ALPHA-L-FUCOSIDASE"/>
    <property type="match status" value="1"/>
</dbReference>
<dbReference type="GO" id="GO:0004560">
    <property type="term" value="F:alpha-L-fucosidase activity"/>
    <property type="evidence" value="ECO:0007669"/>
    <property type="project" value="UniProtKB-EC"/>
</dbReference>
<comment type="caution">
    <text evidence="8">The sequence shown here is derived from an EMBL/GenBank/DDBJ whole genome shotgun (WGS) entry which is preliminary data.</text>
</comment>
<protein>
    <recommendedName>
        <fullName evidence="3">alpha-L-fucosidase</fullName>
        <ecNumber evidence="3">3.2.1.51</ecNumber>
    </recommendedName>
</protein>
<dbReference type="EMBL" id="JAJTJA010000012">
    <property type="protein sequence ID" value="KAH8691685.1"/>
    <property type="molecule type" value="Genomic_DNA"/>
</dbReference>
<comment type="similarity">
    <text evidence="2">Belongs to the glycosyl hydrolase 29 family.</text>
</comment>
<comment type="function">
    <text evidence="1">Alpha-L-fucosidase is responsible for hydrolyzing the alpha-1,6-linked fucose joined to the reducing-end N-acetylglucosamine of the carbohydrate moieties of glycoproteins.</text>
</comment>
<keyword evidence="5 8" id="KW-0378">Hydrolase</keyword>
<evidence type="ECO:0000313" key="8">
    <source>
        <dbReference type="EMBL" id="KAH8691685.1"/>
    </source>
</evidence>
<gene>
    <name evidence="8" type="ORF">BGW36DRAFT_400907</name>
</gene>
<keyword evidence="6" id="KW-0326">Glycosidase</keyword>
<evidence type="ECO:0000256" key="3">
    <source>
        <dbReference type="ARBA" id="ARBA00012662"/>
    </source>
</evidence>
<dbReference type="SUPFAM" id="SSF51445">
    <property type="entry name" value="(Trans)glycosidases"/>
    <property type="match status" value="1"/>
</dbReference>
<dbReference type="AlphaFoldDB" id="A0AAD4PU30"/>
<dbReference type="InterPro" id="IPR057739">
    <property type="entry name" value="Glyco_hydro_29_N"/>
</dbReference>
<keyword evidence="9" id="KW-1185">Reference proteome</keyword>
<dbReference type="EC" id="3.2.1.51" evidence="3"/>
<feature type="domain" description="Glycoside hydrolase family 29 N-terminal" evidence="7">
    <location>
        <begin position="93"/>
        <end position="451"/>
    </location>
</feature>
<reference evidence="8" key="1">
    <citation type="submission" date="2021-12" db="EMBL/GenBank/DDBJ databases">
        <title>Convergent genome expansion in fungi linked to evolution of root-endophyte symbiosis.</title>
        <authorList>
            <consortium name="DOE Joint Genome Institute"/>
            <person name="Ke Y.-H."/>
            <person name="Bonito G."/>
            <person name="Liao H.-L."/>
            <person name="Looney B."/>
            <person name="Rojas-Flechas A."/>
            <person name="Nash J."/>
            <person name="Hameed K."/>
            <person name="Schadt C."/>
            <person name="Martin F."/>
            <person name="Crous P.W."/>
            <person name="Miettinen O."/>
            <person name="Magnuson J.K."/>
            <person name="Labbe J."/>
            <person name="Jacobson D."/>
            <person name="Doktycz M.J."/>
            <person name="Veneault-Fourrey C."/>
            <person name="Kuo A."/>
            <person name="Mondo S."/>
            <person name="Calhoun S."/>
            <person name="Riley R."/>
            <person name="Ohm R."/>
            <person name="LaButti K."/>
            <person name="Andreopoulos B."/>
            <person name="Pangilinan J."/>
            <person name="Nolan M."/>
            <person name="Tritt A."/>
            <person name="Clum A."/>
            <person name="Lipzen A."/>
            <person name="Daum C."/>
            <person name="Barry K."/>
            <person name="Grigoriev I.V."/>
            <person name="Vilgalys R."/>
        </authorList>
    </citation>
    <scope>NUCLEOTIDE SEQUENCE</scope>
    <source>
        <strain evidence="8">PMI_201</strain>
    </source>
</reference>
<dbReference type="Proteomes" id="UP001201262">
    <property type="component" value="Unassembled WGS sequence"/>
</dbReference>
<dbReference type="GeneID" id="70248971"/>
<proteinExistence type="inferred from homology"/>
<dbReference type="InterPro" id="IPR000933">
    <property type="entry name" value="Glyco_hydro_29"/>
</dbReference>
<dbReference type="GO" id="GO:0016139">
    <property type="term" value="P:glycoside catabolic process"/>
    <property type="evidence" value="ECO:0007669"/>
    <property type="project" value="TreeGrafter"/>
</dbReference>
<name>A0AAD4PU30_9EURO</name>
<dbReference type="PRINTS" id="PR00741">
    <property type="entry name" value="GLHYDRLASE29"/>
</dbReference>
<keyword evidence="4" id="KW-0732">Signal</keyword>
<sequence length="547" mass="61288">MQLFDIVLNNTGTSGWLTSADELQIVIQSDKLNTVQPAIVKRLRPGDSAVVEVGVQNAAGVELGAIGPSIAVAQWSNDQSASLEFNATYGIPSYSATPGSVNVHESPDWFRGAKYGIFIHWGVYSVPAYGNTNNNESYAEWYWNHQMNPNDKTMTYQYHLNKYGANFLYDDFIANFTVENWNPKDWVDLFADAGARYFVPTTKHHEGFALFNMPSNVSNRNSVQQVPYRDLIKELFEAAKTYQPELRRGTYFSLPEWYNPAYSNYSDGTFGMGPPRNPYTNEVVPYTGFVEVDDFLTGIQLPQMSILAYDYETDIMWCDIGGPSLSDEFAAPWLNYALQQNRQVTFNDRCGQVNGVQIVGDYATPEYASTTKLSPKHWEACRGMDPFSFGYNYQTPDSEYMNATAIVTTLVDIVSKNGNFLLDIGPRSDGIIADIMQTNLRVAGQWIKAHHESIFDTKYWPNGPGSGNFRYTVTDDSFYIHYLAKPNGLLKVPDAVPYLSGDNVTVVGGFKDGSVVDSELDGDNLVLDIPDNIASADNYTWTFKITY</sequence>
<dbReference type="PANTHER" id="PTHR10030:SF37">
    <property type="entry name" value="ALPHA-L-FUCOSIDASE-RELATED"/>
    <property type="match status" value="1"/>
</dbReference>
<dbReference type="InterPro" id="IPR017853">
    <property type="entry name" value="GH"/>
</dbReference>
<evidence type="ECO:0000313" key="9">
    <source>
        <dbReference type="Proteomes" id="UP001201262"/>
    </source>
</evidence>
<evidence type="ECO:0000256" key="5">
    <source>
        <dbReference type="ARBA" id="ARBA00022801"/>
    </source>
</evidence>
<dbReference type="InterPro" id="IPR016286">
    <property type="entry name" value="FUC_metazoa-typ"/>
</dbReference>
<accession>A0AAD4PU30</accession>
<evidence type="ECO:0000256" key="1">
    <source>
        <dbReference type="ARBA" id="ARBA00004071"/>
    </source>
</evidence>
<dbReference type="SMART" id="SM00812">
    <property type="entry name" value="Alpha_L_fucos"/>
    <property type="match status" value="1"/>
</dbReference>